<dbReference type="Proteomes" id="UP000008021">
    <property type="component" value="Chromosome 3"/>
</dbReference>
<evidence type="ECO:0000313" key="8">
    <source>
        <dbReference type="Proteomes" id="UP000008021"/>
    </source>
</evidence>
<reference evidence="7" key="2">
    <citation type="submission" date="2018-05" db="EMBL/GenBank/DDBJ databases">
        <title>OmerRS3 (Oryza meridionalis Reference Sequence Version 3).</title>
        <authorList>
            <person name="Zhang J."/>
            <person name="Kudrna D."/>
            <person name="Lee S."/>
            <person name="Talag J."/>
            <person name="Welchert J."/>
            <person name="Wing R.A."/>
        </authorList>
    </citation>
    <scope>NUCLEOTIDE SEQUENCE [LARGE SCALE GENOMIC DNA]</scope>
    <source>
        <strain evidence="7">cv. OR44</strain>
    </source>
</reference>
<keyword evidence="3" id="KW-0378">Hydrolase</keyword>
<dbReference type="GO" id="GO:0006508">
    <property type="term" value="P:proteolysis"/>
    <property type="evidence" value="ECO:0007669"/>
    <property type="project" value="UniProtKB-KW"/>
</dbReference>
<dbReference type="InterPro" id="IPR003653">
    <property type="entry name" value="Peptidase_C48_C"/>
</dbReference>
<feature type="region of interest" description="Disordered" evidence="5">
    <location>
        <begin position="160"/>
        <end position="204"/>
    </location>
</feature>
<dbReference type="PANTHER" id="PTHR12606">
    <property type="entry name" value="SENTRIN/SUMO-SPECIFIC PROTEASE"/>
    <property type="match status" value="1"/>
</dbReference>
<reference evidence="7" key="1">
    <citation type="submission" date="2015-04" db="UniProtKB">
        <authorList>
            <consortium name="EnsemblPlants"/>
        </authorList>
    </citation>
    <scope>IDENTIFICATION</scope>
</reference>
<keyword evidence="2" id="KW-0645">Protease</keyword>
<feature type="domain" description="Ubiquitin-like protease family profile" evidence="6">
    <location>
        <begin position="238"/>
        <end position="443"/>
    </location>
</feature>
<evidence type="ECO:0000313" key="7">
    <source>
        <dbReference type="EnsemblPlants" id="OMERI03G08940.1"/>
    </source>
</evidence>
<protein>
    <recommendedName>
        <fullName evidence="6">Ubiquitin-like protease family profile domain-containing protein</fullName>
    </recommendedName>
</protein>
<dbReference type="Pfam" id="PF02902">
    <property type="entry name" value="Peptidase_C48"/>
    <property type="match status" value="1"/>
</dbReference>
<dbReference type="GO" id="GO:0016929">
    <property type="term" value="F:deSUMOylase activity"/>
    <property type="evidence" value="ECO:0007669"/>
    <property type="project" value="TreeGrafter"/>
</dbReference>
<dbReference type="EnsemblPlants" id="OMERI03G08940.1">
    <property type="protein sequence ID" value="OMERI03G08940.1"/>
    <property type="gene ID" value="OMERI03G08940"/>
</dbReference>
<evidence type="ECO:0000256" key="3">
    <source>
        <dbReference type="ARBA" id="ARBA00022801"/>
    </source>
</evidence>
<evidence type="ECO:0000256" key="2">
    <source>
        <dbReference type="ARBA" id="ARBA00022670"/>
    </source>
</evidence>
<evidence type="ECO:0000256" key="4">
    <source>
        <dbReference type="ARBA" id="ARBA00022807"/>
    </source>
</evidence>
<dbReference type="GO" id="GO:0005634">
    <property type="term" value="C:nucleus"/>
    <property type="evidence" value="ECO:0007669"/>
    <property type="project" value="TreeGrafter"/>
</dbReference>
<evidence type="ECO:0000256" key="5">
    <source>
        <dbReference type="SAM" id="MobiDB-lite"/>
    </source>
</evidence>
<dbReference type="SUPFAM" id="SSF54001">
    <property type="entry name" value="Cysteine proteinases"/>
    <property type="match status" value="1"/>
</dbReference>
<evidence type="ECO:0000256" key="1">
    <source>
        <dbReference type="ARBA" id="ARBA00005234"/>
    </source>
</evidence>
<dbReference type="Gramene" id="OMERI03G08940.1">
    <property type="protein sequence ID" value="OMERI03G08940.1"/>
    <property type="gene ID" value="OMERI03G08940"/>
</dbReference>
<dbReference type="PROSITE" id="PS50600">
    <property type="entry name" value="ULP_PROTEASE"/>
    <property type="match status" value="1"/>
</dbReference>
<comment type="similarity">
    <text evidence="1">Belongs to the peptidase C48 family.</text>
</comment>
<sequence length="462" mass="52722">MSTGCINTVDVIHIVPDPEEIKGDNVSEDCQGATAENKNVDFIKDGTPTNEEPDYMFKATEERTAADGFNSHFGLYASSPENYKDPEIQQGCQFLDNKISTKLISIEDTCIQNRRDIQAIKYRLGTTSRSRTFRKVKPTAKQEETVIDSRADCRQDLVDDSKNYKSQPNGTATSPHIIESDDNSKQNPTQLSTIGGRLRRPEGRIIKPTHKSQTDFIYYKKTFPKPVKSIREPKPHDLILLDEHLKPLILPKQAPSKAKWLNGTKNKTLTICTAIGQVIDAYIQIIIDKQSDTPRGQGIALLETATQCQLWKINGTDKGTCNKRYREQRSKVAASYLEHEMIFLPINRDSAHWYVAVLDGVNEKIQILDSLRMDRTSYDAEKTLTTTIKGIEKYLRYAKQDEHKTYKWNCTNITKWPICLMQVPQQKDGWSCGLFMLKCIEHWNGKDLSPEYDAMATHDNYF</sequence>
<feature type="compositionally biased region" description="Polar residues" evidence="5">
    <location>
        <begin position="164"/>
        <end position="174"/>
    </location>
</feature>
<dbReference type="PANTHER" id="PTHR12606:SF155">
    <property type="entry name" value="OS04G0316900 PROTEIN"/>
    <property type="match status" value="1"/>
</dbReference>
<keyword evidence="8" id="KW-1185">Reference proteome</keyword>
<organism evidence="7">
    <name type="scientific">Oryza meridionalis</name>
    <dbReference type="NCBI Taxonomy" id="40149"/>
    <lineage>
        <taxon>Eukaryota</taxon>
        <taxon>Viridiplantae</taxon>
        <taxon>Streptophyta</taxon>
        <taxon>Embryophyta</taxon>
        <taxon>Tracheophyta</taxon>
        <taxon>Spermatophyta</taxon>
        <taxon>Magnoliopsida</taxon>
        <taxon>Liliopsida</taxon>
        <taxon>Poales</taxon>
        <taxon>Poaceae</taxon>
        <taxon>BOP clade</taxon>
        <taxon>Oryzoideae</taxon>
        <taxon>Oryzeae</taxon>
        <taxon>Oryzinae</taxon>
        <taxon>Oryza</taxon>
    </lineage>
</organism>
<keyword evidence="4" id="KW-0788">Thiol protease</keyword>
<dbReference type="HOGENOM" id="CLU_592356_0_0_1"/>
<proteinExistence type="inferred from homology"/>
<accession>A0A0E0CXK8</accession>
<dbReference type="AlphaFoldDB" id="A0A0E0CXK8"/>
<name>A0A0E0CXK8_9ORYZ</name>
<dbReference type="InterPro" id="IPR038765">
    <property type="entry name" value="Papain-like_cys_pep_sf"/>
</dbReference>
<dbReference type="Gene3D" id="3.40.395.10">
    <property type="entry name" value="Adenoviral Proteinase, Chain A"/>
    <property type="match status" value="1"/>
</dbReference>
<dbReference type="STRING" id="40149.A0A0E0CXK8"/>
<dbReference type="GO" id="GO:0016926">
    <property type="term" value="P:protein desumoylation"/>
    <property type="evidence" value="ECO:0007669"/>
    <property type="project" value="TreeGrafter"/>
</dbReference>
<dbReference type="eggNOG" id="ENOG502RYFA">
    <property type="taxonomic scope" value="Eukaryota"/>
</dbReference>
<evidence type="ECO:0000259" key="6">
    <source>
        <dbReference type="PROSITE" id="PS50600"/>
    </source>
</evidence>